<evidence type="ECO:0000313" key="1">
    <source>
        <dbReference type="EMBL" id="WNH52496.1"/>
    </source>
</evidence>
<dbReference type="RefSeq" id="WP_311191692.1">
    <property type="nucleotide sequence ID" value="NZ_CP115541.1"/>
</dbReference>
<keyword evidence="2" id="KW-1185">Reference proteome</keyword>
<evidence type="ECO:0008006" key="3">
    <source>
        <dbReference type="Google" id="ProtNLM"/>
    </source>
</evidence>
<reference evidence="1 2" key="1">
    <citation type="submission" date="2022-12" db="EMBL/GenBank/DDBJ databases">
        <title>Two new species, Stenotrophomonas aracearum and Stenotrophomonas oahuensis, isolated from Anthurium (Araceae family) in Hawaii.</title>
        <authorList>
            <person name="Chunag S.C."/>
            <person name="Dobhal S."/>
            <person name="Alvarez A."/>
            <person name="Arif M."/>
        </authorList>
    </citation>
    <scope>NUCLEOTIDE SEQUENCE [LARGE SCALE GENOMIC DNA]</scope>
    <source>
        <strain evidence="1 2">A5586</strain>
    </source>
</reference>
<dbReference type="Proteomes" id="UP001302072">
    <property type="component" value="Chromosome"/>
</dbReference>
<sequence length="371" mass="41117">MSAVRTEGEGNFTSAAHAFAAVHADRATDTLITNVRAHTAAIRTEVGPLPVSVHDGLAGDAWVCSPTSTYADYAAEEAARYLPPWAAPLSRKGIAAIGVPLRSNGLDRAVCVNNWLLSTNLYPSLAQVNPVAVVAEAIERWPQHAVWFRSLNAHDNADWIDALRAAGCVLVASRQVYLYDAFETLHRRHQNLRWDIALLRKTPLRHCDDADINEIDYARIAELYAMLYIGKHSRFNPVYTAEFLRLWHRAGLLQFEGFRDEDNRLACIVGLFRLGRTATAPIVGYDTTEPQKRALYRLATACAYRTCQIQGWRLNFSAGAAGFKRLRGGVPSIEYSAVYAGHLPRRTRAMISALSATTCRLGVPLLRGFQL</sequence>
<accession>A0ABY9YNM3</accession>
<dbReference type="EMBL" id="CP115541">
    <property type="protein sequence ID" value="WNH52496.1"/>
    <property type="molecule type" value="Genomic_DNA"/>
</dbReference>
<protein>
    <recommendedName>
        <fullName evidence="3">BioF2-like acetyltransferase domain-containing protein</fullName>
    </recommendedName>
</protein>
<organism evidence="1 2">
    <name type="scientific">Stenotrophomonas oahuensis</name>
    <dbReference type="NCBI Taxonomy" id="3003271"/>
    <lineage>
        <taxon>Bacteria</taxon>
        <taxon>Pseudomonadati</taxon>
        <taxon>Pseudomonadota</taxon>
        <taxon>Gammaproteobacteria</taxon>
        <taxon>Lysobacterales</taxon>
        <taxon>Lysobacteraceae</taxon>
        <taxon>Stenotrophomonas</taxon>
    </lineage>
</organism>
<name>A0ABY9YNM3_9GAMM</name>
<gene>
    <name evidence="1" type="ORF">PDM29_19590</name>
</gene>
<evidence type="ECO:0000313" key="2">
    <source>
        <dbReference type="Proteomes" id="UP001302072"/>
    </source>
</evidence>
<proteinExistence type="predicted"/>